<dbReference type="InterPro" id="IPR004046">
    <property type="entry name" value="GST_C"/>
</dbReference>
<dbReference type="InterPro" id="IPR004045">
    <property type="entry name" value="Glutathione_S-Trfase_N"/>
</dbReference>
<dbReference type="Proteomes" id="UP001220324">
    <property type="component" value="Unassembled WGS sequence"/>
</dbReference>
<comment type="caution">
    <text evidence="5">The sequence shown here is derived from an EMBL/GenBank/DDBJ whole genome shotgun (WGS) entry which is preliminary data.</text>
</comment>
<dbReference type="PROSITE" id="PS50405">
    <property type="entry name" value="GST_CTER"/>
    <property type="match status" value="1"/>
</dbReference>
<protein>
    <recommendedName>
        <fullName evidence="7">Glutathione S-transferase GST-6.0</fullName>
    </recommendedName>
</protein>
<evidence type="ECO:0000259" key="3">
    <source>
        <dbReference type="PROSITE" id="PS50404"/>
    </source>
</evidence>
<feature type="domain" description="GST N-terminal" evidence="3">
    <location>
        <begin position="1"/>
        <end position="78"/>
    </location>
</feature>
<dbReference type="CDD" id="cd03057">
    <property type="entry name" value="GST_N_Beta"/>
    <property type="match status" value="1"/>
</dbReference>
<dbReference type="SUPFAM" id="SSF47616">
    <property type="entry name" value="GST C-terminal domain-like"/>
    <property type="match status" value="1"/>
</dbReference>
<dbReference type="SUPFAM" id="SSF52833">
    <property type="entry name" value="Thioredoxin-like"/>
    <property type="match status" value="1"/>
</dbReference>
<reference evidence="5 6" key="1">
    <citation type="journal article" date="2023" name="IMA Fungus">
        <title>Comparative genomic study of the Penicillium genus elucidates a diverse pangenome and 15 lateral gene transfer events.</title>
        <authorList>
            <person name="Petersen C."/>
            <person name="Sorensen T."/>
            <person name="Nielsen M.R."/>
            <person name="Sondergaard T.E."/>
            <person name="Sorensen J.L."/>
            <person name="Fitzpatrick D.A."/>
            <person name="Frisvad J.C."/>
            <person name="Nielsen K.L."/>
        </authorList>
    </citation>
    <scope>NUCLEOTIDE SEQUENCE [LARGE SCALE GENOMIC DNA]</scope>
    <source>
        <strain evidence="5 6">IBT 35679</strain>
    </source>
</reference>
<feature type="domain" description="GST C-terminal" evidence="4">
    <location>
        <begin position="84"/>
        <end position="206"/>
    </location>
</feature>
<evidence type="ECO:0000313" key="5">
    <source>
        <dbReference type="EMBL" id="KAJ5538028.1"/>
    </source>
</evidence>
<gene>
    <name evidence="5" type="ORF">N7494_007507</name>
</gene>
<dbReference type="InterPro" id="IPR036249">
    <property type="entry name" value="Thioredoxin-like_sf"/>
</dbReference>
<dbReference type="InterPro" id="IPR040079">
    <property type="entry name" value="Glutathione_S-Trfase"/>
</dbReference>
<dbReference type="Gene3D" id="1.20.1050.10">
    <property type="match status" value="1"/>
</dbReference>
<dbReference type="InterPro" id="IPR036282">
    <property type="entry name" value="Glutathione-S-Trfase_C_sf"/>
</dbReference>
<dbReference type="SFLD" id="SFLDG01150">
    <property type="entry name" value="Main.1:_Beta-like"/>
    <property type="match status" value="1"/>
</dbReference>
<proteinExistence type="inferred from homology"/>
<keyword evidence="6" id="KW-1185">Reference proteome</keyword>
<dbReference type="InterPro" id="IPR010987">
    <property type="entry name" value="Glutathione-S-Trfase_C-like"/>
</dbReference>
<dbReference type="Gene3D" id="3.40.30.10">
    <property type="entry name" value="Glutaredoxin"/>
    <property type="match status" value="1"/>
</dbReference>
<comment type="similarity">
    <text evidence="1 2">Belongs to the GST superfamily.</text>
</comment>
<dbReference type="PANTHER" id="PTHR44051">
    <property type="entry name" value="GLUTATHIONE S-TRANSFERASE-RELATED"/>
    <property type="match status" value="1"/>
</dbReference>
<evidence type="ECO:0000313" key="6">
    <source>
        <dbReference type="Proteomes" id="UP001220324"/>
    </source>
</evidence>
<evidence type="ECO:0000256" key="2">
    <source>
        <dbReference type="RuleBase" id="RU003494"/>
    </source>
</evidence>
<dbReference type="Pfam" id="PF00043">
    <property type="entry name" value="GST_C"/>
    <property type="match status" value="1"/>
</dbReference>
<dbReference type="EMBL" id="JAQIZZ010000006">
    <property type="protein sequence ID" value="KAJ5538028.1"/>
    <property type="molecule type" value="Genomic_DNA"/>
</dbReference>
<organism evidence="5 6">
    <name type="scientific">Penicillium frequentans</name>
    <dbReference type="NCBI Taxonomy" id="3151616"/>
    <lineage>
        <taxon>Eukaryota</taxon>
        <taxon>Fungi</taxon>
        <taxon>Dikarya</taxon>
        <taxon>Ascomycota</taxon>
        <taxon>Pezizomycotina</taxon>
        <taxon>Eurotiomycetes</taxon>
        <taxon>Eurotiomycetidae</taxon>
        <taxon>Eurotiales</taxon>
        <taxon>Aspergillaceae</taxon>
        <taxon>Penicillium</taxon>
    </lineage>
</organism>
<dbReference type="Pfam" id="PF02798">
    <property type="entry name" value="GST_N"/>
    <property type="match status" value="1"/>
</dbReference>
<dbReference type="AlphaFoldDB" id="A0AAD6CSZ0"/>
<sequence length="206" mass="22681">MSNVKLYYFPGACSLAPHILLLETGHAFTTKQEVRGGSDELRALNPKAKVPVLTIDDTVITENIAIQTAISNLAPEKNLLGAPGSLESVRVLEWLAFLATSVHATGFGLYFRPFRFTTSSDEKAHEEIKVRAKELLKDAFDLVEEKLTGVHAVGDRFTAADAYLYVFYRWGSAIWDMEATFPKYAALAAAVQARESTIKALKDEGL</sequence>
<dbReference type="SFLD" id="SFLDS00019">
    <property type="entry name" value="Glutathione_Transferase_(cytos"/>
    <property type="match status" value="1"/>
</dbReference>
<name>A0AAD6CSZ0_9EURO</name>
<evidence type="ECO:0000256" key="1">
    <source>
        <dbReference type="ARBA" id="ARBA00007409"/>
    </source>
</evidence>
<dbReference type="SFLD" id="SFLDG00358">
    <property type="entry name" value="Main_(cytGST)"/>
    <property type="match status" value="1"/>
</dbReference>
<evidence type="ECO:0008006" key="7">
    <source>
        <dbReference type="Google" id="ProtNLM"/>
    </source>
</evidence>
<evidence type="ECO:0000259" key="4">
    <source>
        <dbReference type="PROSITE" id="PS50405"/>
    </source>
</evidence>
<accession>A0AAD6CSZ0</accession>
<dbReference type="PROSITE" id="PS50404">
    <property type="entry name" value="GST_NTER"/>
    <property type="match status" value="1"/>
</dbReference>
<dbReference type="PANTHER" id="PTHR44051:SF8">
    <property type="entry name" value="GLUTATHIONE S-TRANSFERASE GSTA"/>
    <property type="match status" value="1"/>
</dbReference>